<feature type="compositionally biased region" description="Gly residues" evidence="1">
    <location>
        <begin position="386"/>
        <end position="396"/>
    </location>
</feature>
<feature type="transmembrane region" description="Helical" evidence="2">
    <location>
        <begin position="338"/>
        <end position="362"/>
    </location>
</feature>
<feature type="transmembrane region" description="Helical" evidence="2">
    <location>
        <begin position="236"/>
        <end position="255"/>
    </location>
</feature>
<dbReference type="Proteomes" id="UP000294933">
    <property type="component" value="Unassembled WGS sequence"/>
</dbReference>
<feature type="transmembrane region" description="Helical" evidence="2">
    <location>
        <begin position="147"/>
        <end position="163"/>
    </location>
</feature>
<gene>
    <name evidence="3" type="ORF">BD410DRAFT_781674</name>
</gene>
<feature type="transmembrane region" description="Helical" evidence="2">
    <location>
        <begin position="198"/>
        <end position="216"/>
    </location>
</feature>
<organism evidence="3 4">
    <name type="scientific">Rickenella mellea</name>
    <dbReference type="NCBI Taxonomy" id="50990"/>
    <lineage>
        <taxon>Eukaryota</taxon>
        <taxon>Fungi</taxon>
        <taxon>Dikarya</taxon>
        <taxon>Basidiomycota</taxon>
        <taxon>Agaricomycotina</taxon>
        <taxon>Agaricomycetes</taxon>
        <taxon>Hymenochaetales</taxon>
        <taxon>Rickenellaceae</taxon>
        <taxon>Rickenella</taxon>
    </lineage>
</organism>
<sequence>MKNTEELHPATMQDYVLVYSPVILAVLAAHIVGSTSSFRYWLAVCAIPNEVPIRALQPQKRPWRTILMYAAVYVTLCVALYNTYHAMGRELPDVDAILTSFLLPVAIFVISGILTTYTALPVTSVHRNSAGALVNHLAQTDGSKSRSVVYLFLSIAICIGTFIAESDVFVIFTVFASIVMYSRWCHQGFNSLKQFAMAFANYVVVVVCIIIMFLLTKWPVDGYTWNLSRRALTYPVWINGITWSAMLVSLTSFCLRLDYHIHVERSTIVSVDTFAVKTAPPPPSELGLGSGAVIPSHIPTKFSKPYFFTSIAAAVCAAVASLACILILGATIGHPTAGIFLCMMTAVAFPIQYFAVLGVAVLRGEWRLVSQYKEEWVRKPIPAKSGTGGLEEGSGGMLESEPLLNASKDSYDNN</sequence>
<reference evidence="3 4" key="1">
    <citation type="submission" date="2018-06" db="EMBL/GenBank/DDBJ databases">
        <title>A transcriptomic atlas of mushroom development highlights an independent origin of complex multicellularity.</title>
        <authorList>
            <consortium name="DOE Joint Genome Institute"/>
            <person name="Krizsan K."/>
            <person name="Almasi E."/>
            <person name="Merenyi Z."/>
            <person name="Sahu N."/>
            <person name="Viragh M."/>
            <person name="Koszo T."/>
            <person name="Mondo S."/>
            <person name="Kiss B."/>
            <person name="Balint B."/>
            <person name="Kues U."/>
            <person name="Barry K."/>
            <person name="Hegedus J.C."/>
            <person name="Henrissat B."/>
            <person name="Johnson J."/>
            <person name="Lipzen A."/>
            <person name="Ohm R."/>
            <person name="Nagy I."/>
            <person name="Pangilinan J."/>
            <person name="Yan J."/>
            <person name="Xiong Y."/>
            <person name="Grigoriev I.V."/>
            <person name="Hibbett D.S."/>
            <person name="Nagy L.G."/>
        </authorList>
    </citation>
    <scope>NUCLEOTIDE SEQUENCE [LARGE SCALE GENOMIC DNA]</scope>
    <source>
        <strain evidence="3 4">SZMC22713</strain>
    </source>
</reference>
<accession>A0A4Y7QKN5</accession>
<keyword evidence="2" id="KW-0472">Membrane</keyword>
<dbReference type="AlphaFoldDB" id="A0A4Y7QKN5"/>
<keyword evidence="2" id="KW-0812">Transmembrane</keyword>
<evidence type="ECO:0000256" key="1">
    <source>
        <dbReference type="SAM" id="MobiDB-lite"/>
    </source>
</evidence>
<feature type="region of interest" description="Disordered" evidence="1">
    <location>
        <begin position="382"/>
        <end position="414"/>
    </location>
</feature>
<protein>
    <submittedName>
        <fullName evidence="3">Uncharacterized protein</fullName>
    </submittedName>
</protein>
<name>A0A4Y7QKN5_9AGAM</name>
<evidence type="ECO:0000313" key="3">
    <source>
        <dbReference type="EMBL" id="TDL27781.1"/>
    </source>
</evidence>
<feature type="transmembrane region" description="Helical" evidence="2">
    <location>
        <begin position="96"/>
        <end position="120"/>
    </location>
</feature>
<feature type="transmembrane region" description="Helical" evidence="2">
    <location>
        <begin position="306"/>
        <end position="332"/>
    </location>
</feature>
<feature type="transmembrane region" description="Helical" evidence="2">
    <location>
        <begin position="169"/>
        <end position="186"/>
    </location>
</feature>
<dbReference type="EMBL" id="ML170158">
    <property type="protein sequence ID" value="TDL27781.1"/>
    <property type="molecule type" value="Genomic_DNA"/>
</dbReference>
<proteinExistence type="predicted"/>
<evidence type="ECO:0000313" key="4">
    <source>
        <dbReference type="Proteomes" id="UP000294933"/>
    </source>
</evidence>
<evidence type="ECO:0000256" key="2">
    <source>
        <dbReference type="SAM" id="Phobius"/>
    </source>
</evidence>
<keyword evidence="2" id="KW-1133">Transmembrane helix</keyword>
<keyword evidence="4" id="KW-1185">Reference proteome</keyword>
<feature type="transmembrane region" description="Helical" evidence="2">
    <location>
        <begin position="15"/>
        <end position="33"/>
    </location>
</feature>
<feature type="transmembrane region" description="Helical" evidence="2">
    <location>
        <begin position="66"/>
        <end position="84"/>
    </location>
</feature>
<dbReference type="VEuPathDB" id="FungiDB:BD410DRAFT_781674"/>